<keyword evidence="1" id="KW-0175">Coiled coil</keyword>
<dbReference type="Pfam" id="PF26133">
    <property type="entry name" value="DUF8039"/>
    <property type="match status" value="1"/>
</dbReference>
<dbReference type="Pfam" id="PF03004">
    <property type="entry name" value="Transposase_24"/>
    <property type="match status" value="1"/>
</dbReference>
<feature type="compositionally biased region" description="Basic and acidic residues" evidence="2">
    <location>
        <begin position="168"/>
        <end position="182"/>
    </location>
</feature>
<evidence type="ECO:0000256" key="1">
    <source>
        <dbReference type="SAM" id="Coils"/>
    </source>
</evidence>
<feature type="region of interest" description="Disordered" evidence="2">
    <location>
        <begin position="162"/>
        <end position="183"/>
    </location>
</feature>
<dbReference type="OrthoDB" id="1896331at2759"/>
<dbReference type="Proteomes" id="UP000283530">
    <property type="component" value="Unassembled WGS sequence"/>
</dbReference>
<comment type="caution">
    <text evidence="4">The sequence shown here is derived from an EMBL/GenBank/DDBJ whole genome shotgun (WGS) entry which is preliminary data.</text>
</comment>
<keyword evidence="5" id="KW-1185">Reference proteome</keyword>
<protein>
    <submittedName>
        <fullName evidence="4">Bromodomain-containing protein 4-like protein isoform X3</fullName>
    </submittedName>
</protein>
<name>A0A3S4P1Q0_9MAGN</name>
<proteinExistence type="predicted"/>
<evidence type="ECO:0000259" key="3">
    <source>
        <dbReference type="Pfam" id="PF26133"/>
    </source>
</evidence>
<dbReference type="InterPro" id="IPR058352">
    <property type="entry name" value="DUF8039"/>
</dbReference>
<dbReference type="InterPro" id="IPR004252">
    <property type="entry name" value="Probable_transposase_24"/>
</dbReference>
<dbReference type="PANTHER" id="PTHR33018">
    <property type="entry name" value="OS10G0338966 PROTEIN-RELATED"/>
    <property type="match status" value="1"/>
</dbReference>
<feature type="domain" description="DUF8039" evidence="3">
    <location>
        <begin position="336"/>
        <end position="414"/>
    </location>
</feature>
<dbReference type="AlphaFoldDB" id="A0A3S4P1Q0"/>
<gene>
    <name evidence="4" type="ORF">CKAN_01336100</name>
</gene>
<feature type="coiled-coil region" evidence="1">
    <location>
        <begin position="273"/>
        <end position="300"/>
    </location>
</feature>
<organism evidence="4 5">
    <name type="scientific">Cinnamomum micranthum f. kanehirae</name>
    <dbReference type="NCBI Taxonomy" id="337451"/>
    <lineage>
        <taxon>Eukaryota</taxon>
        <taxon>Viridiplantae</taxon>
        <taxon>Streptophyta</taxon>
        <taxon>Embryophyta</taxon>
        <taxon>Tracheophyta</taxon>
        <taxon>Spermatophyta</taxon>
        <taxon>Magnoliopsida</taxon>
        <taxon>Magnoliidae</taxon>
        <taxon>Laurales</taxon>
        <taxon>Lauraceae</taxon>
        <taxon>Cinnamomum</taxon>
    </lineage>
</organism>
<evidence type="ECO:0000313" key="5">
    <source>
        <dbReference type="Proteomes" id="UP000283530"/>
    </source>
</evidence>
<dbReference type="EMBL" id="QPKB01000005">
    <property type="protein sequence ID" value="RWR84543.1"/>
    <property type="molecule type" value="Genomic_DNA"/>
</dbReference>
<evidence type="ECO:0000256" key="2">
    <source>
        <dbReference type="SAM" id="MobiDB-lite"/>
    </source>
</evidence>
<sequence>MADEDNGSSINAGNSSSASDKPVITLNAFGLPVGDNSIKLASRCGDLVRTHVAISVKDWRAVAKSKKEELWKRIQEDYVVSQSYKDKCLKSMSDMFRKYKAKLRTNYLDLHTTLDDKLNNRPPGIKPEDWEAFVEHNMDSKTIEQRKKNAEVRKKLDIYHTSGRHGQARVEEKMKRQKKEGDPPITRAEVWIETHTKKDGSVPSGVSTHMERLKDLLSKQGEVNPHDILNDPLTQIFGLDKRGRVRGVGNVSRTQIVGSSPALEMLALNERKVTDQSTSIKKLESQMENLIEEVGGLRQLIIKKPIDPESQGSTSVPPKMPGSIAISNPIENAQSLMRWQSCKLLSWNNEVVARGRAYMGNEPQQIHGKSLPKNAYKVMVDIVDKGDIGLFQPDGYHSTLGEIGNGSFVAWPMSFTLFTD</sequence>
<dbReference type="PANTHER" id="PTHR33018:SF37">
    <property type="entry name" value="TRANSPOSASE TNP1_EN_SPM-LIKE DOMAIN-CONTAINING PROTEIN"/>
    <property type="match status" value="1"/>
</dbReference>
<evidence type="ECO:0000313" key="4">
    <source>
        <dbReference type="EMBL" id="RWR84543.1"/>
    </source>
</evidence>
<reference evidence="4 5" key="1">
    <citation type="journal article" date="2019" name="Nat. Plants">
        <title>Stout camphor tree genome fills gaps in understanding of flowering plant genome evolution.</title>
        <authorList>
            <person name="Chaw S.M."/>
            <person name="Liu Y.C."/>
            <person name="Wu Y.W."/>
            <person name="Wang H.Y."/>
            <person name="Lin C.I."/>
            <person name="Wu C.S."/>
            <person name="Ke H.M."/>
            <person name="Chang L.Y."/>
            <person name="Hsu C.Y."/>
            <person name="Yang H.T."/>
            <person name="Sudianto E."/>
            <person name="Hsu M.H."/>
            <person name="Wu K.P."/>
            <person name="Wang L.N."/>
            <person name="Leebens-Mack J.H."/>
            <person name="Tsai I.J."/>
        </authorList>
    </citation>
    <scope>NUCLEOTIDE SEQUENCE [LARGE SCALE GENOMIC DNA]</scope>
    <source>
        <strain evidence="5">cv. Chaw 1501</strain>
        <tissue evidence="4">Young leaves</tissue>
    </source>
</reference>
<accession>A0A3S4P1Q0</accession>